<evidence type="ECO:0000313" key="3">
    <source>
        <dbReference type="Ensembl" id="ENSVKKP00000025983.1"/>
    </source>
</evidence>
<dbReference type="InterPro" id="IPR023410">
    <property type="entry name" value="14-3-3_domain"/>
</dbReference>
<dbReference type="InterPro" id="IPR000308">
    <property type="entry name" value="14-3-3"/>
</dbReference>
<evidence type="ECO:0000313" key="4">
    <source>
        <dbReference type="Proteomes" id="UP000694545"/>
    </source>
</evidence>
<proteinExistence type="inferred from homology"/>
<dbReference type="PANTHER" id="PTHR18860">
    <property type="entry name" value="14-3-3 PROTEIN"/>
    <property type="match status" value="1"/>
</dbReference>
<dbReference type="Pfam" id="PF00244">
    <property type="entry name" value="14-3-3"/>
    <property type="match status" value="1"/>
</dbReference>
<dbReference type="PRINTS" id="PR00305">
    <property type="entry name" value="1433ZETA"/>
</dbReference>
<protein>
    <recommendedName>
        <fullName evidence="2">14-3-3 domain-containing protein</fullName>
    </recommendedName>
</protein>
<name>A0A8D2Q875_VARKO</name>
<feature type="domain" description="14-3-3" evidence="2">
    <location>
        <begin position="30"/>
        <end position="99"/>
    </location>
</feature>
<dbReference type="AlphaFoldDB" id="A0A8D2Q875"/>
<comment type="similarity">
    <text evidence="1">Belongs to the 14-3-3 family.</text>
</comment>
<dbReference type="SUPFAM" id="SSF48445">
    <property type="entry name" value="14-3-3 protein"/>
    <property type="match status" value="1"/>
</dbReference>
<keyword evidence="4" id="KW-1185">Reference proteome</keyword>
<organism evidence="3 4">
    <name type="scientific">Varanus komodoensis</name>
    <name type="common">Komodo dragon</name>
    <dbReference type="NCBI Taxonomy" id="61221"/>
    <lineage>
        <taxon>Eukaryota</taxon>
        <taxon>Metazoa</taxon>
        <taxon>Chordata</taxon>
        <taxon>Craniata</taxon>
        <taxon>Vertebrata</taxon>
        <taxon>Euteleostomi</taxon>
        <taxon>Lepidosauria</taxon>
        <taxon>Squamata</taxon>
        <taxon>Bifurcata</taxon>
        <taxon>Unidentata</taxon>
        <taxon>Episquamata</taxon>
        <taxon>Toxicofera</taxon>
        <taxon>Anguimorpha</taxon>
        <taxon>Paleoanguimorpha</taxon>
        <taxon>Varanoidea</taxon>
        <taxon>Varanidae</taxon>
        <taxon>Varanus</taxon>
    </lineage>
</organism>
<dbReference type="Gene3D" id="1.20.190.20">
    <property type="entry name" value="14-3-3 domain"/>
    <property type="match status" value="1"/>
</dbReference>
<dbReference type="Ensembl" id="ENSVKKT00000026615.1">
    <property type="protein sequence ID" value="ENSVKKP00000025983.1"/>
    <property type="gene ID" value="ENSVKKG00000017006.1"/>
</dbReference>
<dbReference type="Proteomes" id="UP000694545">
    <property type="component" value="Unplaced"/>
</dbReference>
<evidence type="ECO:0000256" key="1">
    <source>
        <dbReference type="ARBA" id="ARBA00006141"/>
    </source>
</evidence>
<dbReference type="InterPro" id="IPR036815">
    <property type="entry name" value="14-3-3_dom_sf"/>
</dbReference>
<accession>A0A8D2Q875</accession>
<evidence type="ECO:0000259" key="2">
    <source>
        <dbReference type="Pfam" id="PF00244"/>
    </source>
</evidence>
<reference evidence="3" key="1">
    <citation type="submission" date="2025-08" db="UniProtKB">
        <authorList>
            <consortium name="Ensembl"/>
        </authorList>
    </citation>
    <scope>IDENTIFICATION</scope>
</reference>
<sequence>KDDWEDLIHLANRASWRIISSMKQEENTASTGESKGLYWYHKMGGNLLRYLARSARGNGREEATESCLVAYKVAGDIVVIIILPTLPIHLGLALNFSVF</sequence>
<reference evidence="3" key="2">
    <citation type="submission" date="2025-09" db="UniProtKB">
        <authorList>
            <consortium name="Ensembl"/>
        </authorList>
    </citation>
    <scope>IDENTIFICATION</scope>
</reference>